<evidence type="ECO:0000256" key="3">
    <source>
        <dbReference type="ARBA" id="ARBA00022614"/>
    </source>
</evidence>
<dbReference type="GO" id="GO:0016020">
    <property type="term" value="C:membrane"/>
    <property type="evidence" value="ECO:0007669"/>
    <property type="project" value="UniProtKB-SubCell"/>
</dbReference>
<evidence type="ECO:0000313" key="13">
    <source>
        <dbReference type="Proteomes" id="UP001289374"/>
    </source>
</evidence>
<evidence type="ECO:0000256" key="5">
    <source>
        <dbReference type="ARBA" id="ARBA00022729"/>
    </source>
</evidence>
<dbReference type="InterPro" id="IPR001611">
    <property type="entry name" value="Leu-rich_rpt"/>
</dbReference>
<dbReference type="AlphaFoldDB" id="A0AAE1W1H8"/>
<evidence type="ECO:0000256" key="2">
    <source>
        <dbReference type="ARBA" id="ARBA00009592"/>
    </source>
</evidence>
<protein>
    <recommendedName>
        <fullName evidence="11">Leucine-rich repeat-containing N-terminal plant-type domain-containing protein</fullName>
    </recommendedName>
</protein>
<comment type="subcellular location">
    <subcellularLocation>
        <location evidence="1">Membrane</location>
        <topology evidence="1">Single-pass type I membrane protein</topology>
    </subcellularLocation>
</comment>
<keyword evidence="4" id="KW-0812">Transmembrane</keyword>
<keyword evidence="7" id="KW-1133">Transmembrane helix</keyword>
<dbReference type="Gene3D" id="3.80.10.10">
    <property type="entry name" value="Ribonuclease Inhibitor"/>
    <property type="match status" value="2"/>
</dbReference>
<dbReference type="Pfam" id="PF13855">
    <property type="entry name" value="LRR_8"/>
    <property type="match status" value="1"/>
</dbReference>
<dbReference type="Pfam" id="PF08263">
    <property type="entry name" value="LRRNT_2"/>
    <property type="match status" value="1"/>
</dbReference>
<keyword evidence="5 10" id="KW-0732">Signal</keyword>
<dbReference type="InterPro" id="IPR013210">
    <property type="entry name" value="LRR_N_plant-typ"/>
</dbReference>
<accession>A0AAE1W1H8</accession>
<evidence type="ECO:0000256" key="8">
    <source>
        <dbReference type="ARBA" id="ARBA00023136"/>
    </source>
</evidence>
<feature type="domain" description="Leucine-rich repeat-containing N-terminal plant-type" evidence="11">
    <location>
        <begin position="25"/>
        <end position="62"/>
    </location>
</feature>
<proteinExistence type="inferred from homology"/>
<keyword evidence="8" id="KW-0472">Membrane</keyword>
<dbReference type="Pfam" id="PF00560">
    <property type="entry name" value="LRR_1"/>
    <property type="match status" value="1"/>
</dbReference>
<keyword evidence="13" id="KW-1185">Reference proteome</keyword>
<feature type="chain" id="PRO_5042153626" description="Leucine-rich repeat-containing N-terminal plant-type domain-containing protein" evidence="10">
    <location>
        <begin position="23"/>
        <end position="186"/>
    </location>
</feature>
<dbReference type="FunFam" id="3.80.10.10:FF:000275">
    <property type="entry name" value="Leucine-rich repeat receptor-like protein kinase"/>
    <property type="match status" value="1"/>
</dbReference>
<organism evidence="12 13">
    <name type="scientific">Sesamum angolense</name>
    <dbReference type="NCBI Taxonomy" id="2727404"/>
    <lineage>
        <taxon>Eukaryota</taxon>
        <taxon>Viridiplantae</taxon>
        <taxon>Streptophyta</taxon>
        <taxon>Embryophyta</taxon>
        <taxon>Tracheophyta</taxon>
        <taxon>Spermatophyta</taxon>
        <taxon>Magnoliopsida</taxon>
        <taxon>eudicotyledons</taxon>
        <taxon>Gunneridae</taxon>
        <taxon>Pentapetalae</taxon>
        <taxon>asterids</taxon>
        <taxon>lamiids</taxon>
        <taxon>Lamiales</taxon>
        <taxon>Pedaliaceae</taxon>
        <taxon>Sesamum</taxon>
    </lineage>
</organism>
<evidence type="ECO:0000256" key="7">
    <source>
        <dbReference type="ARBA" id="ARBA00022989"/>
    </source>
</evidence>
<name>A0AAE1W1H8_9LAMI</name>
<dbReference type="EMBL" id="JACGWL010000016">
    <property type="protein sequence ID" value="KAK4385014.1"/>
    <property type="molecule type" value="Genomic_DNA"/>
</dbReference>
<evidence type="ECO:0000256" key="9">
    <source>
        <dbReference type="ARBA" id="ARBA00023180"/>
    </source>
</evidence>
<gene>
    <name evidence="12" type="ORF">Sango_2625400</name>
</gene>
<dbReference type="PANTHER" id="PTHR48060:SF20">
    <property type="entry name" value="LEUCINE-RICH REPEAT-CONTAINING N-TERMINAL PLANT-TYPE DOMAIN-CONTAINING PROTEIN"/>
    <property type="match status" value="1"/>
</dbReference>
<sequence length="186" mass="20353">MSFGLVHCFFIVFILSFFCSNAVESPDRESLLSFKNSLENPQVLLSWSPSVSHCNWTGVFCNEGRVTSLVLSTHTLAANQLKGPLSTTLFSLTSLVVLDLSSNQLYGEVSPEIASLSRLEVLDLGYNRLTGELPSRLGDLTRLQTLRLGPNFFTGKIPPELGNLVQLESFDLSGNSLTGNNHQMGN</sequence>
<feature type="signal peptide" evidence="10">
    <location>
        <begin position="1"/>
        <end position="22"/>
    </location>
</feature>
<dbReference type="InterPro" id="IPR053211">
    <property type="entry name" value="DNA_repair-toleration"/>
</dbReference>
<dbReference type="PRINTS" id="PR00019">
    <property type="entry name" value="LEURICHRPT"/>
</dbReference>
<evidence type="ECO:0000256" key="1">
    <source>
        <dbReference type="ARBA" id="ARBA00004479"/>
    </source>
</evidence>
<dbReference type="SUPFAM" id="SSF52058">
    <property type="entry name" value="L domain-like"/>
    <property type="match status" value="1"/>
</dbReference>
<keyword evidence="9" id="KW-0325">Glycoprotein</keyword>
<keyword evidence="3" id="KW-0433">Leucine-rich repeat</keyword>
<reference evidence="12" key="2">
    <citation type="journal article" date="2024" name="Plant">
        <title>Genomic evolution and insights into agronomic trait innovations of Sesamum species.</title>
        <authorList>
            <person name="Miao H."/>
            <person name="Wang L."/>
            <person name="Qu L."/>
            <person name="Liu H."/>
            <person name="Sun Y."/>
            <person name="Le M."/>
            <person name="Wang Q."/>
            <person name="Wei S."/>
            <person name="Zheng Y."/>
            <person name="Lin W."/>
            <person name="Duan Y."/>
            <person name="Cao H."/>
            <person name="Xiong S."/>
            <person name="Wang X."/>
            <person name="Wei L."/>
            <person name="Li C."/>
            <person name="Ma Q."/>
            <person name="Ju M."/>
            <person name="Zhao R."/>
            <person name="Li G."/>
            <person name="Mu C."/>
            <person name="Tian Q."/>
            <person name="Mei H."/>
            <person name="Zhang T."/>
            <person name="Gao T."/>
            <person name="Zhang H."/>
        </authorList>
    </citation>
    <scope>NUCLEOTIDE SEQUENCE</scope>
    <source>
        <strain evidence="12">K16</strain>
    </source>
</reference>
<evidence type="ECO:0000259" key="11">
    <source>
        <dbReference type="Pfam" id="PF08263"/>
    </source>
</evidence>
<evidence type="ECO:0000256" key="4">
    <source>
        <dbReference type="ARBA" id="ARBA00022692"/>
    </source>
</evidence>
<dbReference type="Proteomes" id="UP001289374">
    <property type="component" value="Unassembled WGS sequence"/>
</dbReference>
<reference evidence="12" key="1">
    <citation type="submission" date="2020-06" db="EMBL/GenBank/DDBJ databases">
        <authorList>
            <person name="Li T."/>
            <person name="Hu X."/>
            <person name="Zhang T."/>
            <person name="Song X."/>
            <person name="Zhang H."/>
            <person name="Dai N."/>
            <person name="Sheng W."/>
            <person name="Hou X."/>
            <person name="Wei L."/>
        </authorList>
    </citation>
    <scope>NUCLEOTIDE SEQUENCE</scope>
    <source>
        <strain evidence="12">K16</strain>
        <tissue evidence="12">Leaf</tissue>
    </source>
</reference>
<evidence type="ECO:0000256" key="10">
    <source>
        <dbReference type="SAM" id="SignalP"/>
    </source>
</evidence>
<evidence type="ECO:0000313" key="12">
    <source>
        <dbReference type="EMBL" id="KAK4385014.1"/>
    </source>
</evidence>
<comment type="similarity">
    <text evidence="2">Belongs to the RLP family.</text>
</comment>
<comment type="caution">
    <text evidence="12">The sequence shown here is derived from an EMBL/GenBank/DDBJ whole genome shotgun (WGS) entry which is preliminary data.</text>
</comment>
<evidence type="ECO:0000256" key="6">
    <source>
        <dbReference type="ARBA" id="ARBA00022737"/>
    </source>
</evidence>
<keyword evidence="6" id="KW-0677">Repeat</keyword>
<dbReference type="InterPro" id="IPR032675">
    <property type="entry name" value="LRR_dom_sf"/>
</dbReference>
<dbReference type="PANTHER" id="PTHR48060">
    <property type="entry name" value="DNA DAMAGE-REPAIR/TOLERATION PROTEIN DRT100"/>
    <property type="match status" value="1"/>
</dbReference>